<dbReference type="CDD" id="cd04056">
    <property type="entry name" value="Peptidases_S53"/>
    <property type="match status" value="1"/>
</dbReference>
<dbReference type="Pfam" id="PF00082">
    <property type="entry name" value="Peptidase_S8"/>
    <property type="match status" value="1"/>
</dbReference>
<dbReference type="InterPro" id="IPR030400">
    <property type="entry name" value="Sedolisin_dom"/>
</dbReference>
<dbReference type="PROSITE" id="PS00138">
    <property type="entry name" value="SUBTILASE_SER"/>
    <property type="match status" value="1"/>
</dbReference>
<comment type="caution">
    <text evidence="6">The sequence shown here is derived from an EMBL/GenBank/DDBJ whole genome shotgun (WGS) entry which is preliminary data.</text>
</comment>
<dbReference type="PROSITE" id="PS51695">
    <property type="entry name" value="SEDOLISIN"/>
    <property type="match status" value="1"/>
</dbReference>
<reference evidence="6" key="1">
    <citation type="submission" date="2021-03" db="EMBL/GenBank/DDBJ databases">
        <title>Whole genome sequence of Streptomyces bomunensis MMS17-BM035.</title>
        <authorList>
            <person name="Lee J.H."/>
        </authorList>
    </citation>
    <scope>NUCLEOTIDE SEQUENCE</scope>
    <source>
        <strain evidence="6">MMS17-BM035</strain>
    </source>
</reference>
<dbReference type="Proteomes" id="UP000670475">
    <property type="component" value="Unassembled WGS sequence"/>
</dbReference>
<feature type="compositionally biased region" description="Low complexity" evidence="4">
    <location>
        <begin position="100"/>
        <end position="109"/>
    </location>
</feature>
<feature type="region of interest" description="Disordered" evidence="4">
    <location>
        <begin position="80"/>
        <end position="109"/>
    </location>
</feature>
<dbReference type="SUPFAM" id="SSF54897">
    <property type="entry name" value="Protease propeptides/inhibitors"/>
    <property type="match status" value="1"/>
</dbReference>
<gene>
    <name evidence="6" type="ORF">JFN87_29735</name>
</gene>
<dbReference type="EMBL" id="JAGIQL010000208">
    <property type="protein sequence ID" value="MBP0461607.1"/>
    <property type="molecule type" value="Genomic_DNA"/>
</dbReference>
<evidence type="ECO:0000259" key="5">
    <source>
        <dbReference type="PROSITE" id="PS51695"/>
    </source>
</evidence>
<dbReference type="GO" id="GO:0004252">
    <property type="term" value="F:serine-type endopeptidase activity"/>
    <property type="evidence" value="ECO:0007669"/>
    <property type="project" value="InterPro"/>
</dbReference>
<proteinExistence type="predicted"/>
<evidence type="ECO:0000256" key="1">
    <source>
        <dbReference type="ARBA" id="ARBA00022670"/>
    </source>
</evidence>
<dbReference type="AlphaFoldDB" id="A0A940MKR7"/>
<dbReference type="PANTHER" id="PTHR14218:SF15">
    <property type="entry name" value="TRIPEPTIDYL-PEPTIDASE 1"/>
    <property type="match status" value="1"/>
</dbReference>
<organism evidence="6 7">
    <name type="scientific">Streptomyces montanisoli</name>
    <dbReference type="NCBI Taxonomy" id="2798581"/>
    <lineage>
        <taxon>Bacteria</taxon>
        <taxon>Bacillati</taxon>
        <taxon>Actinomycetota</taxon>
        <taxon>Actinomycetes</taxon>
        <taxon>Kitasatosporales</taxon>
        <taxon>Streptomycetaceae</taxon>
        <taxon>Streptomyces</taxon>
    </lineage>
</organism>
<dbReference type="RefSeq" id="WP_209345062.1">
    <property type="nucleotide sequence ID" value="NZ_JAGIQL010000208.1"/>
</dbReference>
<evidence type="ECO:0000256" key="3">
    <source>
        <dbReference type="ARBA" id="ARBA00022825"/>
    </source>
</evidence>
<dbReference type="InterPro" id="IPR036852">
    <property type="entry name" value="Peptidase_S8/S53_dom_sf"/>
</dbReference>
<evidence type="ECO:0000256" key="2">
    <source>
        <dbReference type="ARBA" id="ARBA00022801"/>
    </source>
</evidence>
<keyword evidence="1" id="KW-0645">Protease</keyword>
<dbReference type="GO" id="GO:0006508">
    <property type="term" value="P:proteolysis"/>
    <property type="evidence" value="ECO:0007669"/>
    <property type="project" value="UniProtKB-KW"/>
</dbReference>
<dbReference type="PANTHER" id="PTHR14218">
    <property type="entry name" value="PROTEASE S8 TRIPEPTIDYL PEPTIDASE I CLN2"/>
    <property type="match status" value="1"/>
</dbReference>
<dbReference type="SUPFAM" id="SSF52743">
    <property type="entry name" value="Subtilisin-like"/>
    <property type="match status" value="1"/>
</dbReference>
<dbReference type="Gene3D" id="3.40.50.200">
    <property type="entry name" value="Peptidase S8/S53 domain"/>
    <property type="match status" value="1"/>
</dbReference>
<protein>
    <submittedName>
        <fullName evidence="6">S8 family serine peptidase</fullName>
    </submittedName>
</protein>
<sequence length="468" mass="47984">RVRRVVEAAGLAVEEVHEGSRRMRVSGRADAVGALLGTELSAARWTDARGRVVTHRSRSGALRVPEPLAGTVVAVLGTDTRPHGRPLLRARPAGDRAPREAAATGEGHATASVAPVAYTPPRLAEFYDFPPGTDGSGTTAALVEFGGGYDEAELRTYFDELGTKPPTIRSVSIAGAANSPGGNENEDGEVQLDVEVLGALAPGADLVVYFAPGTARGYVEAVSAAVHADPTPTVLSISWGAPENHWTGQSVAALEEALADAAALGITVCAAAGDSGYTDGEEDGHPHLDYPGSSPHVLSVGGTTLRLDGRLDGRFDGREPAETVWNALAAGGGSTGGGRSATFPPPLWQRGQGAQRRGVPDVAAVADPSTGYRVRVGGKPTTLGGTSAAAPLWAALACRLSEALDTPLGLLPPLLYALEPPPRALRDITVGGNGRYEATTGWDACTGLGTPLGAALLAHLRATRDTTP</sequence>
<dbReference type="InterPro" id="IPR050819">
    <property type="entry name" value="Tripeptidyl-peptidase_I"/>
</dbReference>
<dbReference type="GO" id="GO:0008240">
    <property type="term" value="F:tripeptidyl-peptidase activity"/>
    <property type="evidence" value="ECO:0007669"/>
    <property type="project" value="TreeGrafter"/>
</dbReference>
<keyword evidence="2" id="KW-0378">Hydrolase</keyword>
<dbReference type="InterPro" id="IPR000209">
    <property type="entry name" value="Peptidase_S8/S53_dom"/>
</dbReference>
<feature type="non-terminal residue" evidence="6">
    <location>
        <position position="1"/>
    </location>
</feature>
<dbReference type="InterPro" id="IPR023828">
    <property type="entry name" value="Peptidase_S8_Ser-AS"/>
</dbReference>
<feature type="domain" description="Peptidase S53" evidence="5">
    <location>
        <begin position="117"/>
        <end position="463"/>
    </location>
</feature>
<keyword evidence="3" id="KW-0720">Serine protease</keyword>
<accession>A0A940MKR7</accession>
<name>A0A940MKR7_9ACTN</name>
<evidence type="ECO:0000256" key="4">
    <source>
        <dbReference type="SAM" id="MobiDB-lite"/>
    </source>
</evidence>
<keyword evidence="7" id="KW-1185">Reference proteome</keyword>
<evidence type="ECO:0000313" key="6">
    <source>
        <dbReference type="EMBL" id="MBP0461607.1"/>
    </source>
</evidence>
<evidence type="ECO:0000313" key="7">
    <source>
        <dbReference type="Proteomes" id="UP000670475"/>
    </source>
</evidence>